<protein>
    <submittedName>
        <fullName evidence="4">IclR family transcriptional regulator</fullName>
    </submittedName>
</protein>
<evidence type="ECO:0000259" key="3">
    <source>
        <dbReference type="PROSITE" id="PS51077"/>
    </source>
</evidence>
<dbReference type="InterPro" id="IPR005471">
    <property type="entry name" value="Tscrpt_reg_IclR_N"/>
</dbReference>
<proteinExistence type="predicted"/>
<sequence length="167" mass="18035">MSEVQEPASRSGAQAIERALAVLRCFESGERTQGISELARRTGLSVSTTHRVTRALADGGLLMQVPRGDRYQLGPTLAVLGARAAGQLGYDQALPLLAELSEATGESVNLGIRTGRDVQVVLDVPSTQPLRFDQAPGRACRCTRPPWASACSPPWTTRRRRSPRWAS</sequence>
<dbReference type="Gene3D" id="1.10.10.10">
    <property type="entry name" value="Winged helix-like DNA-binding domain superfamily/Winged helix DNA-binding domain"/>
    <property type="match status" value="1"/>
</dbReference>
<dbReference type="PROSITE" id="PS51077">
    <property type="entry name" value="HTH_ICLR"/>
    <property type="match status" value="1"/>
</dbReference>
<comment type="caution">
    <text evidence="4">The sequence shown here is derived from an EMBL/GenBank/DDBJ whole genome shotgun (WGS) entry which is preliminary data.</text>
</comment>
<dbReference type="Proteomes" id="UP001596512">
    <property type="component" value="Unassembled WGS sequence"/>
</dbReference>
<reference evidence="5" key="1">
    <citation type="journal article" date="2019" name="Int. J. Syst. Evol. Microbiol.">
        <title>The Global Catalogue of Microorganisms (GCM) 10K type strain sequencing project: providing services to taxonomists for standard genome sequencing and annotation.</title>
        <authorList>
            <consortium name="The Broad Institute Genomics Platform"/>
            <consortium name="The Broad Institute Genome Sequencing Center for Infectious Disease"/>
            <person name="Wu L."/>
            <person name="Ma J."/>
        </authorList>
    </citation>
    <scope>NUCLEOTIDE SEQUENCE [LARGE SCALE GENOMIC DNA]</scope>
    <source>
        <strain evidence="5">JCM 17695</strain>
    </source>
</reference>
<evidence type="ECO:0000313" key="4">
    <source>
        <dbReference type="EMBL" id="MFC7616546.1"/>
    </source>
</evidence>
<dbReference type="SMART" id="SM00346">
    <property type="entry name" value="HTH_ICLR"/>
    <property type="match status" value="1"/>
</dbReference>
<keyword evidence="2" id="KW-0804">Transcription</keyword>
<feature type="domain" description="HTH iclR-type" evidence="3">
    <location>
        <begin position="13"/>
        <end position="75"/>
    </location>
</feature>
<dbReference type="EMBL" id="JBHTEY010000004">
    <property type="protein sequence ID" value="MFC7616546.1"/>
    <property type="molecule type" value="Genomic_DNA"/>
</dbReference>
<evidence type="ECO:0000313" key="5">
    <source>
        <dbReference type="Proteomes" id="UP001596512"/>
    </source>
</evidence>
<name>A0ABW2TST2_9PSEU</name>
<dbReference type="InterPro" id="IPR029016">
    <property type="entry name" value="GAF-like_dom_sf"/>
</dbReference>
<dbReference type="PANTHER" id="PTHR30136">
    <property type="entry name" value="HELIX-TURN-HELIX TRANSCRIPTIONAL REGULATOR, ICLR FAMILY"/>
    <property type="match status" value="1"/>
</dbReference>
<accession>A0ABW2TST2</accession>
<dbReference type="InterPro" id="IPR036388">
    <property type="entry name" value="WH-like_DNA-bd_sf"/>
</dbReference>
<dbReference type="SUPFAM" id="SSF55781">
    <property type="entry name" value="GAF domain-like"/>
    <property type="match status" value="1"/>
</dbReference>
<dbReference type="InterPro" id="IPR036390">
    <property type="entry name" value="WH_DNA-bd_sf"/>
</dbReference>
<dbReference type="InterPro" id="IPR050707">
    <property type="entry name" value="HTH_MetabolicPath_Reg"/>
</dbReference>
<evidence type="ECO:0000256" key="2">
    <source>
        <dbReference type="ARBA" id="ARBA00023163"/>
    </source>
</evidence>
<gene>
    <name evidence="4" type="ORF">ACFQV2_26830</name>
</gene>
<dbReference type="PANTHER" id="PTHR30136:SF35">
    <property type="entry name" value="HTH-TYPE TRANSCRIPTIONAL REGULATOR RV1719"/>
    <property type="match status" value="1"/>
</dbReference>
<dbReference type="SUPFAM" id="SSF46785">
    <property type="entry name" value="Winged helix' DNA-binding domain"/>
    <property type="match status" value="1"/>
</dbReference>
<keyword evidence="1" id="KW-0805">Transcription regulation</keyword>
<dbReference type="Gene3D" id="3.30.450.40">
    <property type="match status" value="1"/>
</dbReference>
<evidence type="ECO:0000256" key="1">
    <source>
        <dbReference type="ARBA" id="ARBA00023015"/>
    </source>
</evidence>
<dbReference type="Pfam" id="PF09339">
    <property type="entry name" value="HTH_IclR"/>
    <property type="match status" value="1"/>
</dbReference>
<keyword evidence="5" id="KW-1185">Reference proteome</keyword>
<organism evidence="4 5">
    <name type="scientific">Actinokineospora soli</name>
    <dbReference type="NCBI Taxonomy" id="1048753"/>
    <lineage>
        <taxon>Bacteria</taxon>
        <taxon>Bacillati</taxon>
        <taxon>Actinomycetota</taxon>
        <taxon>Actinomycetes</taxon>
        <taxon>Pseudonocardiales</taxon>
        <taxon>Pseudonocardiaceae</taxon>
        <taxon>Actinokineospora</taxon>
    </lineage>
</organism>